<gene>
    <name evidence="2" type="ORF">JZ00_11690</name>
</gene>
<feature type="transmembrane region" description="Helical" evidence="1">
    <location>
        <begin position="64"/>
        <end position="83"/>
    </location>
</feature>
<dbReference type="AlphaFoldDB" id="A0A0B1Z5E2"/>
<feature type="transmembrane region" description="Helical" evidence="1">
    <location>
        <begin position="89"/>
        <end position="112"/>
    </location>
</feature>
<dbReference type="OrthoDB" id="5616234at2"/>
<evidence type="ECO:0000313" key="3">
    <source>
        <dbReference type="Proteomes" id="UP000030949"/>
    </source>
</evidence>
<keyword evidence="1" id="KW-0472">Membrane</keyword>
<dbReference type="EMBL" id="JQGJ01000006">
    <property type="protein sequence ID" value="KHK64421.1"/>
    <property type="molecule type" value="Genomic_DNA"/>
</dbReference>
<keyword evidence="1" id="KW-0812">Transmembrane</keyword>
<feature type="transmembrane region" description="Helical" evidence="1">
    <location>
        <begin position="38"/>
        <end position="57"/>
    </location>
</feature>
<proteinExistence type="predicted"/>
<organism evidence="2 3">
    <name type="scientific">Pseudomonas frederiksbergensis</name>
    <dbReference type="NCBI Taxonomy" id="104087"/>
    <lineage>
        <taxon>Bacteria</taxon>
        <taxon>Pseudomonadati</taxon>
        <taxon>Pseudomonadota</taxon>
        <taxon>Gammaproteobacteria</taxon>
        <taxon>Pseudomonadales</taxon>
        <taxon>Pseudomonadaceae</taxon>
        <taxon>Pseudomonas</taxon>
    </lineage>
</organism>
<comment type="caution">
    <text evidence="2">The sequence shown here is derived from an EMBL/GenBank/DDBJ whole genome shotgun (WGS) entry which is preliminary data.</text>
</comment>
<protein>
    <submittedName>
        <fullName evidence="2">Polysaccharide synthesis protein GtrA</fullName>
    </submittedName>
</protein>
<keyword evidence="1" id="KW-1133">Transmembrane helix</keyword>
<evidence type="ECO:0000256" key="1">
    <source>
        <dbReference type="SAM" id="Phobius"/>
    </source>
</evidence>
<reference evidence="3" key="1">
    <citation type="submission" date="2015-03" db="EMBL/GenBank/DDBJ databases">
        <title>Pseudomonas frederiksbergensis hydrocarbon degrader.</title>
        <authorList>
            <person name="Brown L.M."/>
            <person name="Ruiz O.N."/>
            <person name="Mueller S."/>
            <person name="Gunasekera T.S."/>
        </authorList>
    </citation>
    <scope>NUCLEOTIDE SEQUENCE [LARGE SCALE GENOMIC DNA]</scope>
    <source>
        <strain evidence="3">SI8</strain>
    </source>
</reference>
<sequence length="116" mass="12364">MNGISALMAIALVNGLIHGQVFFLLHDAVGLVQASSNFAAFCVAAVFSFYVSGLYIFRPGESWRGYLLGNGAMGALSYGFGAIGDALELPGWIAVALSLYFTLNLVIGYGFIRFKL</sequence>
<accession>A0A0B1Z5E2</accession>
<evidence type="ECO:0000313" key="2">
    <source>
        <dbReference type="EMBL" id="KHK64421.1"/>
    </source>
</evidence>
<dbReference type="Proteomes" id="UP000030949">
    <property type="component" value="Unassembled WGS sequence"/>
</dbReference>
<name>A0A0B1Z5E2_9PSED</name>